<sequence length="1084" mass="119660">MPGLGVCVIGVALVRSIVAAVNSRRLQVGEHVWCGAPYGWGRVHAVHTDVVAVVFFESPARPEAMTVGLPVDAVFPGVLAKQTRVHWEDDQRWWAGRIVGGDGSAGYAVRMPNARYDVRLSAHRLYVRWSQPVADPLEVLLAGANESPYFAETRLPFLQGVIEQRAACSSIPAILSSAVELYPHQLQAVLQVMRDPVERYLLADEVGLGKTIEAGLLLRQFLLDHPTGAVTVLAPDALRRQWQDELRDKFFVDEFPAAALRIVAHEAPERWLGATTPGLLVVDEAHRLVHGVSDRQQEALRRLCHQVPRLLLLSATPVLNNESAFLRLLNLLDPAIYDLSDLAGFTARVRARHRIAQAFHALDPGFPETVPFYLDTIRAAFPGDERLASLIDVVEKSAADESSGLGEDIDELRRYVNETYRLHRRVIRHRRARVLVESSCGPDSPEFQVTGRSAPQALVPDDNVGDQAEFFLEDWRQDVVQHLTYVDGEDAVGYEEVFQLLLEAARNSRRLSLLMRARVEGAAFDGPDAEVASAERDILRRPPLLPADEVLLERLRALPHFEQFTSLVRLLRPLWRRHGKVVLFTAGADFGHALARALAGTFPGLTVAEHLADQTAAERDTALAGWVSGEARVLVCDSSAEEGRNLQAADAIIHLDLPASVNRLEQRIGRVDRHGEGAAAAQYVVVPESIDLSSRAWFELLCNGYRLWQGSLASLQYAIEALRPQVAREALLRGGEGLTGMIDRVRGELDERLTEIAAEDELEASFHRSSGYSDTMAQLDRVEAAWPAFATAVDDLAFRADGSLQLQPVGNGDTASRSFGPGQRALLTVQQLAGAVPGTWNTPGAFNRTAALRRKGHRVLRYGSPLVDSLASWVWIDDRGQASALWRFCPNLAEEQVYLAFDYLVEADLDGWGGSLAPDERRALRRRLDGWLAPFTHRVHVDAWSRQTPDPATGALLRRRYEPRRGDVNLSPERIGRLHDLFGGERAFRTAVTDAHKVAPAYLQRERGVDEVIERASRRARLEMRDEIAALAARGAAGLQDRAGGLTDDLVDRLLEACRQPSTRLYAVTCIVLSGQPFAAAGGA</sequence>
<feature type="domain" description="Helicase ATP-binding" evidence="2">
    <location>
        <begin position="201"/>
        <end position="335"/>
    </location>
</feature>
<evidence type="ECO:0000313" key="5">
    <source>
        <dbReference type="Proteomes" id="UP001597114"/>
    </source>
</evidence>
<dbReference type="Pfam" id="PF00271">
    <property type="entry name" value="Helicase_C"/>
    <property type="match status" value="1"/>
</dbReference>
<dbReference type="NCBIfam" id="NF041062">
    <property type="entry name" value="DpdE"/>
    <property type="match status" value="1"/>
</dbReference>
<keyword evidence="5" id="KW-1185">Reference proteome</keyword>
<keyword evidence="1" id="KW-0378">Hydrolase</keyword>
<organism evidence="4 5">
    <name type="scientific">Pseudonocardia yunnanensis</name>
    <dbReference type="NCBI Taxonomy" id="58107"/>
    <lineage>
        <taxon>Bacteria</taxon>
        <taxon>Bacillati</taxon>
        <taxon>Actinomycetota</taxon>
        <taxon>Actinomycetes</taxon>
        <taxon>Pseudonocardiales</taxon>
        <taxon>Pseudonocardiaceae</taxon>
        <taxon>Pseudonocardia</taxon>
    </lineage>
</organism>
<reference evidence="5" key="1">
    <citation type="journal article" date="2019" name="Int. J. Syst. Evol. Microbiol.">
        <title>The Global Catalogue of Microorganisms (GCM) 10K type strain sequencing project: providing services to taxonomists for standard genome sequencing and annotation.</title>
        <authorList>
            <consortium name="The Broad Institute Genomics Platform"/>
            <consortium name="The Broad Institute Genome Sequencing Center for Infectious Disease"/>
            <person name="Wu L."/>
            <person name="Ma J."/>
        </authorList>
    </citation>
    <scope>NUCLEOTIDE SEQUENCE [LARGE SCALE GENOMIC DNA]</scope>
    <source>
        <strain evidence="5">CCM 7043</strain>
    </source>
</reference>
<feature type="domain" description="Helicase C-terminal" evidence="3">
    <location>
        <begin position="566"/>
        <end position="723"/>
    </location>
</feature>
<gene>
    <name evidence="4" type="primary">dpdE</name>
    <name evidence="4" type="ORF">ACFSJD_15450</name>
</gene>
<dbReference type="SUPFAM" id="SSF52540">
    <property type="entry name" value="P-loop containing nucleoside triphosphate hydrolases"/>
    <property type="match status" value="1"/>
</dbReference>
<accession>A0ABW4EV90</accession>
<evidence type="ECO:0000256" key="1">
    <source>
        <dbReference type="ARBA" id="ARBA00022801"/>
    </source>
</evidence>
<dbReference type="Proteomes" id="UP001597114">
    <property type="component" value="Unassembled WGS sequence"/>
</dbReference>
<dbReference type="SMART" id="SM00490">
    <property type="entry name" value="HELICc"/>
    <property type="match status" value="1"/>
</dbReference>
<comment type="caution">
    <text evidence="4">The sequence shown here is derived from an EMBL/GenBank/DDBJ whole genome shotgun (WGS) entry which is preliminary data.</text>
</comment>
<dbReference type="Gene3D" id="3.40.50.10810">
    <property type="entry name" value="Tandem AAA-ATPase domain"/>
    <property type="match status" value="1"/>
</dbReference>
<dbReference type="PANTHER" id="PTHR45766">
    <property type="entry name" value="DNA ANNEALING HELICASE AND ENDONUCLEASE ZRANB3 FAMILY MEMBER"/>
    <property type="match status" value="1"/>
</dbReference>
<dbReference type="Pfam" id="PF00176">
    <property type="entry name" value="SNF2-rel_dom"/>
    <property type="match status" value="1"/>
</dbReference>
<evidence type="ECO:0000259" key="2">
    <source>
        <dbReference type="PROSITE" id="PS51192"/>
    </source>
</evidence>
<name>A0ABW4EV90_9PSEU</name>
<dbReference type="InterPro" id="IPR038718">
    <property type="entry name" value="SNF2-like_sf"/>
</dbReference>
<dbReference type="SMART" id="SM00487">
    <property type="entry name" value="DEXDc"/>
    <property type="match status" value="1"/>
</dbReference>
<dbReference type="PANTHER" id="PTHR45766:SF6">
    <property type="entry name" value="SWI_SNF-RELATED MATRIX-ASSOCIATED ACTIN-DEPENDENT REGULATOR OF CHROMATIN SUBFAMILY A-LIKE PROTEIN 1"/>
    <property type="match status" value="1"/>
</dbReference>
<dbReference type="RefSeq" id="WP_344718167.1">
    <property type="nucleotide sequence ID" value="NZ_BAAAUS010000001.1"/>
</dbReference>
<dbReference type="InterPro" id="IPR000330">
    <property type="entry name" value="SNF2_N"/>
</dbReference>
<dbReference type="EMBL" id="JBHUCO010000015">
    <property type="protein sequence ID" value="MFD1518891.1"/>
    <property type="molecule type" value="Genomic_DNA"/>
</dbReference>
<dbReference type="InterPro" id="IPR027417">
    <property type="entry name" value="P-loop_NTPase"/>
</dbReference>
<dbReference type="PROSITE" id="PS51194">
    <property type="entry name" value="HELICASE_CTER"/>
    <property type="match status" value="1"/>
</dbReference>
<evidence type="ECO:0000313" key="4">
    <source>
        <dbReference type="EMBL" id="MFD1518891.1"/>
    </source>
</evidence>
<dbReference type="InterPro" id="IPR001650">
    <property type="entry name" value="Helicase_C-like"/>
</dbReference>
<proteinExistence type="predicted"/>
<dbReference type="PROSITE" id="PS51192">
    <property type="entry name" value="HELICASE_ATP_BIND_1"/>
    <property type="match status" value="1"/>
</dbReference>
<evidence type="ECO:0000259" key="3">
    <source>
        <dbReference type="PROSITE" id="PS51194"/>
    </source>
</evidence>
<dbReference type="Gene3D" id="3.40.50.300">
    <property type="entry name" value="P-loop containing nucleotide triphosphate hydrolases"/>
    <property type="match status" value="1"/>
</dbReference>
<dbReference type="InterPro" id="IPR014001">
    <property type="entry name" value="Helicase_ATP-bd"/>
</dbReference>
<protein>
    <submittedName>
        <fullName evidence="4">Protein DpdE</fullName>
    </submittedName>
</protein>